<dbReference type="InterPro" id="IPR015943">
    <property type="entry name" value="WD40/YVTN_repeat-like_dom_sf"/>
</dbReference>
<dbReference type="EMBL" id="JAWWNJ010000006">
    <property type="protein sequence ID" value="KAK7053768.1"/>
    <property type="molecule type" value="Genomic_DNA"/>
</dbReference>
<keyword evidence="2" id="KW-1185">Reference proteome</keyword>
<organism evidence="1 2">
    <name type="scientific">Favolaschia claudopus</name>
    <dbReference type="NCBI Taxonomy" id="2862362"/>
    <lineage>
        <taxon>Eukaryota</taxon>
        <taxon>Fungi</taxon>
        <taxon>Dikarya</taxon>
        <taxon>Basidiomycota</taxon>
        <taxon>Agaricomycotina</taxon>
        <taxon>Agaricomycetes</taxon>
        <taxon>Agaricomycetidae</taxon>
        <taxon>Agaricales</taxon>
        <taxon>Marasmiineae</taxon>
        <taxon>Mycenaceae</taxon>
        <taxon>Favolaschia</taxon>
    </lineage>
</organism>
<reference evidence="1 2" key="1">
    <citation type="journal article" date="2024" name="J Genomics">
        <title>Draft genome sequencing and assembly of Favolaschia claudopus CIRM-BRFM 2984 isolated from oak limbs.</title>
        <authorList>
            <person name="Navarro D."/>
            <person name="Drula E."/>
            <person name="Chaduli D."/>
            <person name="Cazenave R."/>
            <person name="Ahrendt S."/>
            <person name="Wang J."/>
            <person name="Lipzen A."/>
            <person name="Daum C."/>
            <person name="Barry K."/>
            <person name="Grigoriev I.V."/>
            <person name="Favel A."/>
            <person name="Rosso M.N."/>
            <person name="Martin F."/>
        </authorList>
    </citation>
    <scope>NUCLEOTIDE SEQUENCE [LARGE SCALE GENOMIC DNA]</scope>
    <source>
        <strain evidence="1 2">CIRM-BRFM 2984</strain>
    </source>
</reference>
<evidence type="ECO:0000313" key="1">
    <source>
        <dbReference type="EMBL" id="KAK7053768.1"/>
    </source>
</evidence>
<proteinExistence type="predicted"/>
<dbReference type="Gene3D" id="2.130.10.10">
    <property type="entry name" value="YVTN repeat-like/Quinoprotein amine dehydrogenase"/>
    <property type="match status" value="1"/>
</dbReference>
<accession>A0AAW0DPS8</accession>
<protein>
    <submittedName>
        <fullName evidence="1">Uncharacterized protein</fullName>
    </submittedName>
</protein>
<evidence type="ECO:0000313" key="2">
    <source>
        <dbReference type="Proteomes" id="UP001362999"/>
    </source>
</evidence>
<dbReference type="Proteomes" id="UP001362999">
    <property type="component" value="Unassembled WGS sequence"/>
</dbReference>
<gene>
    <name evidence="1" type="ORF">R3P38DRAFT_3577149</name>
</gene>
<dbReference type="AlphaFoldDB" id="A0AAW0DPS8"/>
<name>A0AAW0DPS8_9AGAR</name>
<dbReference type="SUPFAM" id="SSF101908">
    <property type="entry name" value="Putative isomerase YbhE"/>
    <property type="match status" value="1"/>
</dbReference>
<sequence>MTNEPSGNYLVSSIIGSDGKLTLYEAVRTGGVGAHGLPAPPGTDPLFSQGAVVVSPAKRFVANVNVRLLWPIGRPVSSGGEFPNSLVINKAGNRVCAVNGGKVNGVSCYHFDYLFGLTPIKNSIRSLELNQTTPATGPPNTPSQILFSQDEKKLIVSVKAGYLAVWDINADGSLSKTFSKVAGGALPFSMNHIPGKNALFTSDPGAGYNIFNLDQSSGKSAATASSFPIPGAKAPCWSVYSKETKNFYVLDPGASAITEVSLTSSLDSTIVKQYDVTPDGPIDSDVATVGGKDFIFALAANVTGLSVYAVNGAGQGSVHQRLDLVGSAKAAKLPINRVNVQGMATFIGR</sequence>
<comment type="caution">
    <text evidence="1">The sequence shown here is derived from an EMBL/GenBank/DDBJ whole genome shotgun (WGS) entry which is preliminary data.</text>
</comment>